<evidence type="ECO:0000313" key="1">
    <source>
        <dbReference type="EMBL" id="GAA4784583.1"/>
    </source>
</evidence>
<name>A0ABP9ASQ4_9SPHI</name>
<proteinExistence type="predicted"/>
<comment type="caution">
    <text evidence="1">The sequence shown here is derived from an EMBL/GenBank/DDBJ whole genome shotgun (WGS) entry which is preliminary data.</text>
</comment>
<dbReference type="RefSeq" id="WP_345230661.1">
    <property type="nucleotide sequence ID" value="NZ_BAABIQ010000005.1"/>
</dbReference>
<evidence type="ECO:0000313" key="2">
    <source>
        <dbReference type="Proteomes" id="UP001501411"/>
    </source>
</evidence>
<accession>A0ABP9ASQ4</accession>
<evidence type="ECO:0008006" key="3">
    <source>
        <dbReference type="Google" id="ProtNLM"/>
    </source>
</evidence>
<organism evidence="1 2">
    <name type="scientific">Olivibacter ginsenosidimutans</name>
    <dbReference type="NCBI Taxonomy" id="1176537"/>
    <lineage>
        <taxon>Bacteria</taxon>
        <taxon>Pseudomonadati</taxon>
        <taxon>Bacteroidota</taxon>
        <taxon>Sphingobacteriia</taxon>
        <taxon>Sphingobacteriales</taxon>
        <taxon>Sphingobacteriaceae</taxon>
        <taxon>Olivibacter</taxon>
    </lineage>
</organism>
<dbReference type="Proteomes" id="UP001501411">
    <property type="component" value="Unassembled WGS sequence"/>
</dbReference>
<dbReference type="SUPFAM" id="SSF54534">
    <property type="entry name" value="FKBP-like"/>
    <property type="match status" value="1"/>
</dbReference>
<dbReference type="EMBL" id="BAABIQ010000005">
    <property type="protein sequence ID" value="GAA4784583.1"/>
    <property type="molecule type" value="Genomic_DNA"/>
</dbReference>
<dbReference type="InterPro" id="IPR046357">
    <property type="entry name" value="PPIase_dom_sf"/>
</dbReference>
<reference evidence="2" key="1">
    <citation type="journal article" date="2019" name="Int. J. Syst. Evol. Microbiol.">
        <title>The Global Catalogue of Microorganisms (GCM) 10K type strain sequencing project: providing services to taxonomists for standard genome sequencing and annotation.</title>
        <authorList>
            <consortium name="The Broad Institute Genomics Platform"/>
            <consortium name="The Broad Institute Genome Sequencing Center for Infectious Disease"/>
            <person name="Wu L."/>
            <person name="Ma J."/>
        </authorList>
    </citation>
    <scope>NUCLEOTIDE SEQUENCE [LARGE SCALE GENOMIC DNA]</scope>
    <source>
        <strain evidence="2">JCM 18200</strain>
    </source>
</reference>
<dbReference type="Gene3D" id="3.10.50.40">
    <property type="match status" value="2"/>
</dbReference>
<protein>
    <recommendedName>
        <fullName evidence="3">Peptidylprolyl isomerase</fullName>
    </recommendedName>
</protein>
<sequence>MSLWSLLGLVVFSACKKQEYTSIEELDTQNMEAYIRENNLQVEALGNTGMFYQVLEEGKGNDLSYTGRYPLVYTVRSFDGTYSVTDTFASASRYMDYLGYFLGQSPQGSTIANNPNYQGSLEKDEGLKMVLRQALKKTDGKIRVLVPSRLLSYGRNGDSDLGIPPNASMDFVIRVIDSASMPAYEDVSIRKRIEALGLKLADFEKTENGIYYHIGKQGEGKEIGVDSTITAAYSLTLFNGTEAAQSDSTRLVLKDQPKAWQEIIPKINKGGDVHFFAPSKEGYGYTNGPTPFCTMEYKFSIKDN</sequence>
<gene>
    <name evidence="1" type="ORF">GCM10023231_10380</name>
</gene>
<keyword evidence="2" id="KW-1185">Reference proteome</keyword>